<dbReference type="EMBL" id="SLWR01000003">
    <property type="protein sequence ID" value="TCO49500.1"/>
    <property type="molecule type" value="Genomic_DNA"/>
</dbReference>
<comment type="caution">
    <text evidence="5">The sequence shown here is derived from an EMBL/GenBank/DDBJ whole genome shotgun (WGS) entry which is preliminary data.</text>
</comment>
<dbReference type="PANTHER" id="PTHR43401">
    <property type="entry name" value="L-THREONINE 3-DEHYDROGENASE"/>
    <property type="match status" value="1"/>
</dbReference>
<dbReference type="Pfam" id="PF08240">
    <property type="entry name" value="ADH_N"/>
    <property type="match status" value="1"/>
</dbReference>
<evidence type="ECO:0000256" key="1">
    <source>
        <dbReference type="ARBA" id="ARBA00001947"/>
    </source>
</evidence>
<evidence type="ECO:0000259" key="4">
    <source>
        <dbReference type="Pfam" id="PF08240"/>
    </source>
</evidence>
<dbReference type="AlphaFoldDB" id="A0A4V2S4T4"/>
<comment type="cofactor">
    <cofactor evidence="1">
        <name>Zn(2+)</name>
        <dbReference type="ChEBI" id="CHEBI:29105"/>
    </cofactor>
</comment>
<evidence type="ECO:0000256" key="2">
    <source>
        <dbReference type="ARBA" id="ARBA00023002"/>
    </source>
</evidence>
<dbReference type="InterPro" id="IPR013154">
    <property type="entry name" value="ADH-like_N"/>
</dbReference>
<evidence type="ECO:0000313" key="5">
    <source>
        <dbReference type="EMBL" id="TCO49500.1"/>
    </source>
</evidence>
<dbReference type="PANTHER" id="PTHR43401:SF2">
    <property type="entry name" value="L-THREONINE 3-DEHYDROGENASE"/>
    <property type="match status" value="1"/>
</dbReference>
<reference evidence="5 6" key="1">
    <citation type="journal article" date="2015" name="Stand. Genomic Sci.">
        <title>Genomic Encyclopedia of Bacterial and Archaeal Type Strains, Phase III: the genomes of soil and plant-associated and newly described type strains.</title>
        <authorList>
            <person name="Whitman W.B."/>
            <person name="Woyke T."/>
            <person name="Klenk H.P."/>
            <person name="Zhou Y."/>
            <person name="Lilburn T.G."/>
            <person name="Beck B.J."/>
            <person name="De Vos P."/>
            <person name="Vandamme P."/>
            <person name="Eisen J.A."/>
            <person name="Garrity G."/>
            <person name="Hugenholtz P."/>
            <person name="Kyrpides N.C."/>
        </authorList>
    </citation>
    <scope>NUCLEOTIDE SEQUENCE [LARGE SCALE GENOMIC DNA]</scope>
    <source>
        <strain evidence="5 6">VKM Ac-2541</strain>
    </source>
</reference>
<name>A0A4V2S4T4_9ACTN</name>
<gene>
    <name evidence="5" type="ORF">EV646_103482</name>
</gene>
<protein>
    <submittedName>
        <fullName evidence="5">(R,R)-butanediol dehydrogenase/meso-butanediol dehydrogenase/diacetyl reductase</fullName>
    </submittedName>
</protein>
<dbReference type="InterPro" id="IPR013149">
    <property type="entry name" value="ADH-like_C"/>
</dbReference>
<evidence type="ECO:0000313" key="6">
    <source>
        <dbReference type="Proteomes" id="UP000295573"/>
    </source>
</evidence>
<dbReference type="Gene3D" id="3.40.50.720">
    <property type="entry name" value="NAD(P)-binding Rossmann-like Domain"/>
    <property type="match status" value="1"/>
</dbReference>
<feature type="domain" description="Alcohol dehydrogenase-like C-terminal" evidence="3">
    <location>
        <begin position="181"/>
        <end position="295"/>
    </location>
</feature>
<dbReference type="InterPro" id="IPR036291">
    <property type="entry name" value="NAD(P)-bd_dom_sf"/>
</dbReference>
<dbReference type="Gene3D" id="3.90.180.10">
    <property type="entry name" value="Medium-chain alcohol dehydrogenases, catalytic domain"/>
    <property type="match status" value="1"/>
</dbReference>
<keyword evidence="6" id="KW-1185">Reference proteome</keyword>
<dbReference type="Pfam" id="PF00107">
    <property type="entry name" value="ADH_zinc_N"/>
    <property type="match status" value="1"/>
</dbReference>
<dbReference type="SUPFAM" id="SSF51735">
    <property type="entry name" value="NAD(P)-binding Rossmann-fold domains"/>
    <property type="match status" value="1"/>
</dbReference>
<organism evidence="5 6">
    <name type="scientific">Kribbella antiqua</name>
    <dbReference type="NCBI Taxonomy" id="2512217"/>
    <lineage>
        <taxon>Bacteria</taxon>
        <taxon>Bacillati</taxon>
        <taxon>Actinomycetota</taxon>
        <taxon>Actinomycetes</taxon>
        <taxon>Propionibacteriales</taxon>
        <taxon>Kribbellaceae</taxon>
        <taxon>Kribbella</taxon>
    </lineage>
</organism>
<evidence type="ECO:0000259" key="3">
    <source>
        <dbReference type="Pfam" id="PF00107"/>
    </source>
</evidence>
<dbReference type="InterPro" id="IPR011032">
    <property type="entry name" value="GroES-like_sf"/>
</dbReference>
<accession>A0A4V2S4T4</accession>
<dbReference type="GO" id="GO:0016491">
    <property type="term" value="F:oxidoreductase activity"/>
    <property type="evidence" value="ECO:0007669"/>
    <property type="project" value="UniProtKB-KW"/>
</dbReference>
<proteinExistence type="predicted"/>
<dbReference type="InterPro" id="IPR050129">
    <property type="entry name" value="Zn_alcohol_dh"/>
</dbReference>
<feature type="domain" description="Alcohol dehydrogenase-like N-terminal" evidence="4">
    <location>
        <begin position="35"/>
        <end position="142"/>
    </location>
</feature>
<dbReference type="SUPFAM" id="SSF50129">
    <property type="entry name" value="GroES-like"/>
    <property type="match status" value="1"/>
</dbReference>
<dbReference type="Proteomes" id="UP000295573">
    <property type="component" value="Unassembled WGS sequence"/>
</dbReference>
<sequence>MNNPAAMASTTMRAARWYGRRDLRVEEVAVPVPAAGQVLVEVERVGLCGTDLEEYLDGPIDARPPVILGHEIIGRVAECPGGELAVGTRVVPDVVAGCGTCWWCLRHQPGLCPQLAVLGLQRDGGLAEYMLAEATTCVVIPDDLSPNVAVFAEPAAVAVRALRKAGDLTGARIAVVGLGTIGNLVVQLAAASGAVEVHGIDPSPDRRALAARANFVTAPGLVGQYDVVVECAGTQAAVTSALELTRPGGTVVLVGTGAEQLQFPVRDVVLREKRILGSAAHVWDEDVAAAVALLAREVLEPKPLVSKVIDLDSVVAEGLDALASDPELLKIIVAP</sequence>
<keyword evidence="2" id="KW-0560">Oxidoreductase</keyword>